<sequence length="171" mass="19781">MPYVITSSGLKNLFNEQQEIKKKAELKKLERKQKRIENKENKLLTQKEKKPRKGISKVNVISNVILPTTENSLRSEKTEQPENHVRRLFEDDSNTSSVVTQRSQTNGMLQSLSSSCFVNSGLCYMCVKNMTSVDVGLKCKVCRIRQYHKICLQKMKQFSKEFLCNSCLKKQ</sequence>
<dbReference type="SUPFAM" id="SSF57903">
    <property type="entry name" value="FYVE/PHD zinc finger"/>
    <property type="match status" value="1"/>
</dbReference>
<protein>
    <submittedName>
        <fullName evidence="2">Uncharacterized protein</fullName>
    </submittedName>
</protein>
<organism evidence="2 3">
    <name type="scientific">Ignelater luminosus</name>
    <name type="common">Cucubano</name>
    <name type="synonym">Pyrophorus luminosus</name>
    <dbReference type="NCBI Taxonomy" id="2038154"/>
    <lineage>
        <taxon>Eukaryota</taxon>
        <taxon>Metazoa</taxon>
        <taxon>Ecdysozoa</taxon>
        <taxon>Arthropoda</taxon>
        <taxon>Hexapoda</taxon>
        <taxon>Insecta</taxon>
        <taxon>Pterygota</taxon>
        <taxon>Neoptera</taxon>
        <taxon>Endopterygota</taxon>
        <taxon>Coleoptera</taxon>
        <taxon>Polyphaga</taxon>
        <taxon>Elateriformia</taxon>
        <taxon>Elateroidea</taxon>
        <taxon>Elateridae</taxon>
        <taxon>Agrypninae</taxon>
        <taxon>Pyrophorini</taxon>
        <taxon>Ignelater</taxon>
    </lineage>
</organism>
<dbReference type="EMBL" id="VTPC01003702">
    <property type="protein sequence ID" value="KAF2898106.1"/>
    <property type="molecule type" value="Genomic_DNA"/>
</dbReference>
<dbReference type="InterPro" id="IPR011011">
    <property type="entry name" value="Znf_FYVE_PHD"/>
</dbReference>
<dbReference type="Proteomes" id="UP000801492">
    <property type="component" value="Unassembled WGS sequence"/>
</dbReference>
<reference evidence="2" key="1">
    <citation type="submission" date="2019-08" db="EMBL/GenBank/DDBJ databases">
        <title>The genome of the North American firefly Photinus pyralis.</title>
        <authorList>
            <consortium name="Photinus pyralis genome working group"/>
            <person name="Fallon T.R."/>
            <person name="Sander Lower S.E."/>
            <person name="Weng J.-K."/>
        </authorList>
    </citation>
    <scope>NUCLEOTIDE SEQUENCE</scope>
    <source>
        <strain evidence="2">TRF0915ILg1</strain>
        <tissue evidence="2">Whole body</tissue>
    </source>
</reference>
<keyword evidence="3" id="KW-1185">Reference proteome</keyword>
<accession>A0A8K0D6B4</accession>
<keyword evidence="1" id="KW-0175">Coiled coil</keyword>
<gene>
    <name evidence="2" type="ORF">ILUMI_08072</name>
</gene>
<name>A0A8K0D6B4_IGNLU</name>
<evidence type="ECO:0000256" key="1">
    <source>
        <dbReference type="SAM" id="Coils"/>
    </source>
</evidence>
<comment type="caution">
    <text evidence="2">The sequence shown here is derived from an EMBL/GenBank/DDBJ whole genome shotgun (WGS) entry which is preliminary data.</text>
</comment>
<feature type="coiled-coil region" evidence="1">
    <location>
        <begin position="10"/>
        <end position="49"/>
    </location>
</feature>
<proteinExistence type="predicted"/>
<dbReference type="AlphaFoldDB" id="A0A8K0D6B4"/>
<evidence type="ECO:0000313" key="3">
    <source>
        <dbReference type="Proteomes" id="UP000801492"/>
    </source>
</evidence>
<evidence type="ECO:0000313" key="2">
    <source>
        <dbReference type="EMBL" id="KAF2898106.1"/>
    </source>
</evidence>